<dbReference type="Proteomes" id="UP000077342">
    <property type="component" value="Unassembled WGS sequence"/>
</dbReference>
<evidence type="ECO:0000313" key="1">
    <source>
        <dbReference type="EMBL" id="KZS62347.1"/>
    </source>
</evidence>
<name>A0A164ACS2_9MYCO</name>
<proteinExistence type="predicted"/>
<reference evidence="2" key="1">
    <citation type="submission" date="2016-04" db="EMBL/GenBank/DDBJ databases">
        <authorList>
            <person name="Strapagiel D."/>
            <person name="Borowka P."/>
            <person name="Marciniak B."/>
            <person name="Bakula Z."/>
            <person name="Van Ingen J."/>
            <person name="Safianowska A."/>
            <person name="Dziadek J."/>
            <person name="Jagielski T."/>
        </authorList>
    </citation>
    <scope>NUCLEOTIDE SEQUENCE [LARGE SCALE GENOMIC DNA]</scope>
    <source>
        <strain evidence="2">1010001458</strain>
    </source>
</reference>
<keyword evidence="2" id="KW-1185">Reference proteome</keyword>
<comment type="caution">
    <text evidence="1">The sequence shown here is derived from an EMBL/GenBank/DDBJ whole genome shotgun (WGS) entry which is preliminary data.</text>
</comment>
<evidence type="ECO:0000313" key="2">
    <source>
        <dbReference type="Proteomes" id="UP000077342"/>
    </source>
</evidence>
<organism evidence="1 2">
    <name type="scientific">Mycobacterium ostraviense</name>
    <dbReference type="NCBI Taxonomy" id="2738409"/>
    <lineage>
        <taxon>Bacteria</taxon>
        <taxon>Bacillati</taxon>
        <taxon>Actinomycetota</taxon>
        <taxon>Actinomycetes</taxon>
        <taxon>Mycobacteriales</taxon>
        <taxon>Mycobacteriaceae</taxon>
        <taxon>Mycobacterium</taxon>
    </lineage>
</organism>
<gene>
    <name evidence="1" type="ORF">A4G28_08500</name>
</gene>
<protein>
    <submittedName>
        <fullName evidence="1">Uncharacterized protein</fullName>
    </submittedName>
</protein>
<accession>A0A164ACS2</accession>
<sequence>MVKGDRRWYFIRASTAGKPVHTDRARCDEVIGESGQHSCHVVAAHPKFAVASHAGILRMAVGPLMKVPVPILTP</sequence>
<dbReference type="EMBL" id="LWCI01000107">
    <property type="protein sequence ID" value="KZS62347.1"/>
    <property type="molecule type" value="Genomic_DNA"/>
</dbReference>
<dbReference type="AlphaFoldDB" id="A0A164ACS2"/>